<reference evidence="2" key="1">
    <citation type="journal article" date="2014" name="BMC Genomics">
        <title>The genome sequence of the biocontrol fungus Metarhizium anisopliae and comparative genomics of Metarhizium species.</title>
        <authorList>
            <person name="Pattemore J.A."/>
            <person name="Hane J.K."/>
            <person name="Williams A.H."/>
            <person name="Wilson B.A."/>
            <person name="Stodart B.J."/>
            <person name="Ash G.J."/>
        </authorList>
    </citation>
    <scope>NUCLEOTIDE SEQUENCE [LARGE SCALE GENOMIC DNA]</scope>
    <source>
        <strain evidence="2">BRIP 53293</strain>
    </source>
</reference>
<gene>
    <name evidence="1" type="ORF">H634G_10918</name>
</gene>
<accession>A0A0D9NIU0</accession>
<sequence>MISPSASKNSVSVIFADAEKIRNRNTCRPAFSNIFDIPAIWWDGFCHKANGYFGFKEVAPSSSPWDEGVTTWCRFKVKRMKDADMATEDAKNDMDDTKDYYWGKLNVFSRWYKLPNGRFSIRP</sequence>
<dbReference type="AlphaFoldDB" id="A0A0D9NIU0"/>
<evidence type="ECO:0000313" key="1">
    <source>
        <dbReference type="EMBL" id="KJK73811.1"/>
    </source>
</evidence>
<proteinExistence type="predicted"/>
<dbReference type="Proteomes" id="UP000054544">
    <property type="component" value="Unassembled WGS sequence"/>
</dbReference>
<dbReference type="EMBL" id="KE384777">
    <property type="protein sequence ID" value="KJK73811.1"/>
    <property type="molecule type" value="Genomic_DNA"/>
</dbReference>
<protein>
    <submittedName>
        <fullName evidence="1">Uncharacterized protein</fullName>
    </submittedName>
</protein>
<keyword evidence="2" id="KW-1185">Reference proteome</keyword>
<organism evidence="1 2">
    <name type="scientific">Metarhizium anisopliae BRIP 53293</name>
    <dbReference type="NCBI Taxonomy" id="1291518"/>
    <lineage>
        <taxon>Eukaryota</taxon>
        <taxon>Fungi</taxon>
        <taxon>Dikarya</taxon>
        <taxon>Ascomycota</taxon>
        <taxon>Pezizomycotina</taxon>
        <taxon>Sordariomycetes</taxon>
        <taxon>Hypocreomycetidae</taxon>
        <taxon>Hypocreales</taxon>
        <taxon>Clavicipitaceae</taxon>
        <taxon>Metarhizium</taxon>
    </lineage>
</organism>
<dbReference type="STRING" id="1291518.A0A0D9NIU0"/>
<evidence type="ECO:0000313" key="2">
    <source>
        <dbReference type="Proteomes" id="UP000054544"/>
    </source>
</evidence>
<name>A0A0D9NIU0_METAN</name>